<proteinExistence type="predicted"/>
<reference evidence="2" key="1">
    <citation type="submission" date="2023-07" db="EMBL/GenBank/DDBJ databases">
        <title>A chromosome-level genome assembly of Lolium multiflorum.</title>
        <authorList>
            <person name="Chen Y."/>
            <person name="Copetti D."/>
            <person name="Kolliker R."/>
            <person name="Studer B."/>
        </authorList>
    </citation>
    <scope>NUCLEOTIDE SEQUENCE</scope>
    <source>
        <strain evidence="2">02402/16</strain>
        <tissue evidence="2">Leaf</tissue>
    </source>
</reference>
<name>A0AAD8SCE5_LOLMU</name>
<evidence type="ECO:0000313" key="3">
    <source>
        <dbReference type="Proteomes" id="UP001231189"/>
    </source>
</evidence>
<dbReference type="PANTHER" id="PTHR47150:SF5">
    <property type="entry name" value="OS07G0546750 PROTEIN"/>
    <property type="match status" value="1"/>
</dbReference>
<dbReference type="PANTHER" id="PTHR47150">
    <property type="entry name" value="OS12G0169200 PROTEIN"/>
    <property type="match status" value="1"/>
</dbReference>
<evidence type="ECO:0000256" key="1">
    <source>
        <dbReference type="SAM" id="MobiDB-lite"/>
    </source>
</evidence>
<dbReference type="EMBL" id="JAUUTY010000004">
    <property type="protein sequence ID" value="KAK1648806.1"/>
    <property type="molecule type" value="Genomic_DNA"/>
</dbReference>
<accession>A0AAD8SCE5</accession>
<dbReference type="AlphaFoldDB" id="A0AAD8SCE5"/>
<keyword evidence="3" id="KW-1185">Reference proteome</keyword>
<feature type="region of interest" description="Disordered" evidence="1">
    <location>
        <begin position="1"/>
        <end position="26"/>
    </location>
</feature>
<evidence type="ECO:0000313" key="2">
    <source>
        <dbReference type="EMBL" id="KAK1648806.1"/>
    </source>
</evidence>
<comment type="caution">
    <text evidence="2">The sequence shown here is derived from an EMBL/GenBank/DDBJ whole genome shotgun (WGS) entry which is preliminary data.</text>
</comment>
<sequence>MATIAAAPPACNGHRHLSRNCRPSTRPLSPRLAAAVSTRTEVAATAAQPARPQGVRQIAAMESDDEMMVQLFMEEQNPERASTRWLKARQEEEHQADAMLLDADYFADDATHSPKEFRRRFRMNKDLFMKIVFGIREYGDYFMIKKDCTGLWGFTSIQKCTAAMRCLA</sequence>
<gene>
    <name evidence="2" type="ORF">QYE76_066611</name>
</gene>
<organism evidence="2 3">
    <name type="scientific">Lolium multiflorum</name>
    <name type="common">Italian ryegrass</name>
    <name type="synonym">Lolium perenne subsp. multiflorum</name>
    <dbReference type="NCBI Taxonomy" id="4521"/>
    <lineage>
        <taxon>Eukaryota</taxon>
        <taxon>Viridiplantae</taxon>
        <taxon>Streptophyta</taxon>
        <taxon>Embryophyta</taxon>
        <taxon>Tracheophyta</taxon>
        <taxon>Spermatophyta</taxon>
        <taxon>Magnoliopsida</taxon>
        <taxon>Liliopsida</taxon>
        <taxon>Poales</taxon>
        <taxon>Poaceae</taxon>
        <taxon>BOP clade</taxon>
        <taxon>Pooideae</taxon>
        <taxon>Poodae</taxon>
        <taxon>Poeae</taxon>
        <taxon>Poeae Chloroplast Group 2 (Poeae type)</taxon>
        <taxon>Loliodinae</taxon>
        <taxon>Loliinae</taxon>
        <taxon>Lolium</taxon>
    </lineage>
</organism>
<protein>
    <submittedName>
        <fullName evidence="2">Uncharacterized protein</fullName>
    </submittedName>
</protein>
<dbReference type="Proteomes" id="UP001231189">
    <property type="component" value="Unassembled WGS sequence"/>
</dbReference>